<dbReference type="GO" id="GO:0008235">
    <property type="term" value="F:metalloexopeptidase activity"/>
    <property type="evidence" value="ECO:0007669"/>
    <property type="project" value="InterPro"/>
</dbReference>
<dbReference type="PANTHER" id="PTHR12147">
    <property type="entry name" value="METALLOPEPTIDASE M28 FAMILY MEMBER"/>
    <property type="match status" value="1"/>
</dbReference>
<feature type="domain" description="Peptidase M28" evidence="2">
    <location>
        <begin position="240"/>
        <end position="419"/>
    </location>
</feature>
<dbReference type="InterPro" id="IPR045175">
    <property type="entry name" value="M28_fam"/>
</dbReference>
<comment type="caution">
    <text evidence="3">The sequence shown here is derived from an EMBL/GenBank/DDBJ whole genome shotgun (WGS) entry which is preliminary data.</text>
</comment>
<evidence type="ECO:0000313" key="4">
    <source>
        <dbReference type="Proteomes" id="UP000318093"/>
    </source>
</evidence>
<dbReference type="InterPro" id="IPR007484">
    <property type="entry name" value="Peptidase_M28"/>
</dbReference>
<dbReference type="AlphaFoldDB" id="A0A537JJE3"/>
<dbReference type="SUPFAM" id="SSF53187">
    <property type="entry name" value="Zn-dependent exopeptidases"/>
    <property type="match status" value="1"/>
</dbReference>
<dbReference type="SUPFAM" id="SSF52025">
    <property type="entry name" value="PA domain"/>
    <property type="match status" value="1"/>
</dbReference>
<name>A0A537JJE3_9BACT</name>
<gene>
    <name evidence="3" type="ORF">E6H03_03325</name>
</gene>
<dbReference type="Gene3D" id="3.40.630.10">
    <property type="entry name" value="Zn peptidases"/>
    <property type="match status" value="1"/>
</dbReference>
<dbReference type="Pfam" id="PF02225">
    <property type="entry name" value="PA"/>
    <property type="match status" value="1"/>
</dbReference>
<dbReference type="Pfam" id="PF04389">
    <property type="entry name" value="Peptidase_M28"/>
    <property type="match status" value="1"/>
</dbReference>
<dbReference type="InterPro" id="IPR003137">
    <property type="entry name" value="PA_domain"/>
</dbReference>
<protein>
    <submittedName>
        <fullName evidence="3">M20/M25/M40 family metallo-hydrolase</fullName>
    </submittedName>
</protein>
<evidence type="ECO:0000259" key="1">
    <source>
        <dbReference type="Pfam" id="PF02225"/>
    </source>
</evidence>
<proteinExistence type="predicted"/>
<dbReference type="EMBL" id="VBAN01000099">
    <property type="protein sequence ID" value="TMI83655.1"/>
    <property type="molecule type" value="Genomic_DNA"/>
</dbReference>
<reference evidence="3 4" key="1">
    <citation type="journal article" date="2019" name="Nat. Microbiol.">
        <title>Mediterranean grassland soil C-N compound turnover is dependent on rainfall and depth, and is mediated by genomically divergent microorganisms.</title>
        <authorList>
            <person name="Diamond S."/>
            <person name="Andeer P.F."/>
            <person name="Li Z."/>
            <person name="Crits-Christoph A."/>
            <person name="Burstein D."/>
            <person name="Anantharaman K."/>
            <person name="Lane K.R."/>
            <person name="Thomas B.C."/>
            <person name="Pan C."/>
            <person name="Northen T.R."/>
            <person name="Banfield J.F."/>
        </authorList>
    </citation>
    <scope>NUCLEOTIDE SEQUENCE [LARGE SCALE GENOMIC DNA]</scope>
    <source>
        <strain evidence="3">NP_6</strain>
    </source>
</reference>
<evidence type="ECO:0000259" key="2">
    <source>
        <dbReference type="Pfam" id="PF04389"/>
    </source>
</evidence>
<dbReference type="PANTHER" id="PTHR12147:SF26">
    <property type="entry name" value="PEPTIDASE M28 DOMAIN-CONTAINING PROTEIN"/>
    <property type="match status" value="1"/>
</dbReference>
<dbReference type="Proteomes" id="UP000318093">
    <property type="component" value="Unassembled WGS sequence"/>
</dbReference>
<dbReference type="Gene3D" id="3.50.30.30">
    <property type="match status" value="1"/>
</dbReference>
<feature type="domain" description="PA" evidence="1">
    <location>
        <begin position="134"/>
        <end position="214"/>
    </location>
</feature>
<organism evidence="3 4">
    <name type="scientific">Candidatus Segetimicrobium genomatis</name>
    <dbReference type="NCBI Taxonomy" id="2569760"/>
    <lineage>
        <taxon>Bacteria</taxon>
        <taxon>Bacillati</taxon>
        <taxon>Candidatus Sysuimicrobiota</taxon>
        <taxon>Candidatus Sysuimicrobiia</taxon>
        <taxon>Candidatus Sysuimicrobiales</taxon>
        <taxon>Candidatus Segetimicrobiaceae</taxon>
        <taxon>Candidatus Segetimicrobium</taxon>
    </lineage>
</organism>
<evidence type="ECO:0000313" key="3">
    <source>
        <dbReference type="EMBL" id="TMI83655.1"/>
    </source>
</evidence>
<dbReference type="GO" id="GO:0006508">
    <property type="term" value="P:proteolysis"/>
    <property type="evidence" value="ECO:0007669"/>
    <property type="project" value="InterPro"/>
</dbReference>
<dbReference type="InterPro" id="IPR046450">
    <property type="entry name" value="PA_dom_sf"/>
</dbReference>
<accession>A0A537JJE3</accession>
<dbReference type="CDD" id="cd02133">
    <property type="entry name" value="PA_C5a_like"/>
    <property type="match status" value="1"/>
</dbReference>
<keyword evidence="3" id="KW-0378">Hydrolase</keyword>
<sequence length="429" mass="45622">MRRRRIIAFERTVAGILAAAALVAPVWPGAVTGQAAALPDVLSAVSGRRAYAHVLALSQRIGPHVAGTPEDRTSGEYIARRLTDDGYAVEWQEFQFPFFAVRAVALTVPASPSVGLHPHAMLYSPSTADGGITAELADAGIGRPEDIRGAPLAGKIALIQRGSILFREKAKNAADAGAVAVLIYNSTPGDLFGVVSRDTSIPVVALSGAEGLQLLDLVHSGSVRVHLNVQTETGQRATWNIIATKPGTRDPHRVLVVGAHRDTVEGAPGANDNTSGVATALEVAEVLRHTPLALTVRFIFFGAEESGLYGSDYYIQHMGPDPVVGMVNLDMEGVGDRLQLAWDRGSDGLVRSAARIAERLGIRVTMQRSAGSDHQSFERAGVPVVFLFRPDDPYYDTPKDTVDRVEPRLLEVSARLATAIILDVAGAGR</sequence>